<dbReference type="Proteomes" id="UP000735302">
    <property type="component" value="Unassembled WGS sequence"/>
</dbReference>
<dbReference type="PANTHER" id="PTHR26391:SF18">
    <property type="entry name" value="PROTEIN KINASE RECEPTOR TIE-1, PUTATIVE-RELATED"/>
    <property type="match status" value="1"/>
</dbReference>
<reference evidence="1 2" key="1">
    <citation type="journal article" date="2021" name="Elife">
        <title>Chloroplast acquisition without the gene transfer in kleptoplastic sea slugs, Plakobranchus ocellatus.</title>
        <authorList>
            <person name="Maeda T."/>
            <person name="Takahashi S."/>
            <person name="Yoshida T."/>
            <person name="Shimamura S."/>
            <person name="Takaki Y."/>
            <person name="Nagai Y."/>
            <person name="Toyoda A."/>
            <person name="Suzuki Y."/>
            <person name="Arimoto A."/>
            <person name="Ishii H."/>
            <person name="Satoh N."/>
            <person name="Nishiyama T."/>
            <person name="Hasebe M."/>
            <person name="Maruyama T."/>
            <person name="Minagawa J."/>
            <person name="Obokata J."/>
            <person name="Shigenobu S."/>
        </authorList>
    </citation>
    <scope>NUCLEOTIDE SEQUENCE [LARGE SCALE GENOMIC DNA]</scope>
</reference>
<keyword evidence="1" id="KW-0808">Transferase</keyword>
<keyword evidence="1" id="KW-0418">Kinase</keyword>
<protein>
    <submittedName>
        <fullName evidence="1">Tyrosine-protein kinase receptor tie-1</fullName>
    </submittedName>
</protein>
<proteinExistence type="predicted"/>
<dbReference type="PANTHER" id="PTHR26391">
    <property type="entry name" value="INACTIVE TYROSINE-PROTEIN KINASE 7"/>
    <property type="match status" value="1"/>
</dbReference>
<dbReference type="EMBL" id="BLXT01003003">
    <property type="protein sequence ID" value="GFN99405.1"/>
    <property type="molecule type" value="Genomic_DNA"/>
</dbReference>
<keyword evidence="1" id="KW-0675">Receptor</keyword>
<dbReference type="Gene3D" id="2.170.300.10">
    <property type="entry name" value="Tie2 ligand-binding domain superfamily"/>
    <property type="match status" value="2"/>
</dbReference>
<evidence type="ECO:0000313" key="1">
    <source>
        <dbReference type="EMBL" id="GFN99405.1"/>
    </source>
</evidence>
<organism evidence="1 2">
    <name type="scientific">Plakobranchus ocellatus</name>
    <dbReference type="NCBI Taxonomy" id="259542"/>
    <lineage>
        <taxon>Eukaryota</taxon>
        <taxon>Metazoa</taxon>
        <taxon>Spiralia</taxon>
        <taxon>Lophotrochozoa</taxon>
        <taxon>Mollusca</taxon>
        <taxon>Gastropoda</taxon>
        <taxon>Heterobranchia</taxon>
        <taxon>Euthyneura</taxon>
        <taxon>Panpulmonata</taxon>
        <taxon>Sacoglossa</taxon>
        <taxon>Placobranchoidea</taxon>
        <taxon>Plakobranchidae</taxon>
        <taxon>Plakobranchus</taxon>
    </lineage>
</organism>
<accession>A0AAV3ZTV2</accession>
<sequence length="439" mass="48040">MHAWNCRSELQKGLASVGFFLPDGRGTALFHTAGSGPSDVKCSPTGWFGPKCRYKCHCDSDTVQCHEKTGDCTQPGRCRTGWFGPACQFRIAPTTLPSWATDNKPETCYSSGHQSIVAKLSSPQRLTWLLLGGPSSAHLNEITVQYSVSGINKKCPEPRKNITTKISAIYFTREVFCPVKDVIEHVTLSGSGLAKLCSVEISMGRNVALKQRIFYDSSPENASYHLWPVRNAVDGIKKTSKTLDAKGDECSDGTTFPVQTKIFLLFDTPVELSAMFVYFRLVNRQKGCCSKSMGTKVTFWGAGFQPMISHEIGEYRKSKAYSVVPVHLSSPVHMVTIEKLDQFAPLSLCEIEAYGDCAIGKYGTQCQQDCNCNSGKSCSPTGQCLEECPSGYYGNSCQNNTEGPNISVMVGEVTTRAQALCEMATRPFPGAYSGEAWRS</sequence>
<dbReference type="GO" id="GO:0016301">
    <property type="term" value="F:kinase activity"/>
    <property type="evidence" value="ECO:0007669"/>
    <property type="project" value="UniProtKB-KW"/>
</dbReference>
<dbReference type="AlphaFoldDB" id="A0AAV3ZTV2"/>
<gene>
    <name evidence="1" type="ORF">PoB_002591100</name>
</gene>
<name>A0AAV3ZTV2_9GAST</name>
<evidence type="ECO:0000313" key="2">
    <source>
        <dbReference type="Proteomes" id="UP000735302"/>
    </source>
</evidence>
<keyword evidence="2" id="KW-1185">Reference proteome</keyword>
<comment type="caution">
    <text evidence="1">The sequence shown here is derived from an EMBL/GenBank/DDBJ whole genome shotgun (WGS) entry which is preliminary data.</text>
</comment>